<name>A0A1B0ZT49_9RHOB</name>
<evidence type="ECO:0000256" key="1">
    <source>
        <dbReference type="SAM" id="MobiDB-lite"/>
    </source>
</evidence>
<proteinExistence type="predicted"/>
<feature type="compositionally biased region" description="Basic residues" evidence="1">
    <location>
        <begin position="30"/>
        <end position="40"/>
    </location>
</feature>
<feature type="region of interest" description="Disordered" evidence="1">
    <location>
        <begin position="1"/>
        <end position="43"/>
    </location>
</feature>
<gene>
    <name evidence="2" type="ORF">JL2886_02488</name>
</gene>
<keyword evidence="3" id="KW-1185">Reference proteome</keyword>
<organism evidence="2 3">
    <name type="scientific">Phaeobacter gallaeciensis</name>
    <dbReference type="NCBI Taxonomy" id="60890"/>
    <lineage>
        <taxon>Bacteria</taxon>
        <taxon>Pseudomonadati</taxon>
        <taxon>Pseudomonadota</taxon>
        <taxon>Alphaproteobacteria</taxon>
        <taxon>Rhodobacterales</taxon>
        <taxon>Roseobacteraceae</taxon>
        <taxon>Phaeobacter</taxon>
    </lineage>
</organism>
<accession>A0A1B0ZT49</accession>
<evidence type="ECO:0000313" key="3">
    <source>
        <dbReference type="Proteomes" id="UP000092565"/>
    </source>
</evidence>
<dbReference type="AlphaFoldDB" id="A0A1B0ZT49"/>
<sequence>MQIPAVQKVGEHRRQKAEKSDNRQDEIGQRKGHQHRKHKARLETLDAPSGIAIKQAGRAILLVVACQRSITRHALLIHRLSLRVSIRSLS</sequence>
<dbReference type="Proteomes" id="UP000092565">
    <property type="component" value="Chromosome"/>
</dbReference>
<dbReference type="EMBL" id="CP015124">
    <property type="protein sequence ID" value="ANP37377.1"/>
    <property type="molecule type" value="Genomic_DNA"/>
</dbReference>
<feature type="compositionally biased region" description="Basic and acidic residues" evidence="1">
    <location>
        <begin position="9"/>
        <end position="29"/>
    </location>
</feature>
<reference evidence="2 3" key="1">
    <citation type="submission" date="2016-04" db="EMBL/GenBank/DDBJ databases">
        <authorList>
            <person name="Evans L.H."/>
            <person name="Alamgir A."/>
            <person name="Owens N."/>
            <person name="Weber N.D."/>
            <person name="Virtaneva K."/>
            <person name="Barbian K."/>
            <person name="Babar A."/>
            <person name="Rosenke K."/>
        </authorList>
    </citation>
    <scope>NUCLEOTIDE SEQUENCE [LARGE SCALE GENOMIC DNA]</scope>
    <source>
        <strain evidence="2 3">JL2886</strain>
    </source>
</reference>
<evidence type="ECO:0000313" key="2">
    <source>
        <dbReference type="EMBL" id="ANP37377.1"/>
    </source>
</evidence>
<protein>
    <submittedName>
        <fullName evidence="2">Uncharacterized protein</fullName>
    </submittedName>
</protein>